<evidence type="ECO:0000313" key="5">
    <source>
        <dbReference type="Proteomes" id="UP001249851"/>
    </source>
</evidence>
<dbReference type="AlphaFoldDB" id="A0AAD9Q4V6"/>
<gene>
    <name evidence="4" type="ORF">P5673_024099</name>
</gene>
<dbReference type="InterPro" id="IPR001753">
    <property type="entry name" value="Enoyl-CoA_hydra/iso"/>
</dbReference>
<comment type="catalytic activity">
    <reaction evidence="1">
        <text>a (3Z)-enoyl-CoA = a 4-saturated (2E)-enoyl-CoA</text>
        <dbReference type="Rhea" id="RHEA:45900"/>
        <dbReference type="ChEBI" id="CHEBI:85097"/>
        <dbReference type="ChEBI" id="CHEBI:85489"/>
        <dbReference type="EC" id="5.3.3.8"/>
    </reaction>
</comment>
<comment type="caution">
    <text evidence="4">The sequence shown here is derived from an EMBL/GenBank/DDBJ whole genome shotgun (WGS) entry which is preliminary data.</text>
</comment>
<keyword evidence="5" id="KW-1185">Reference proteome</keyword>
<evidence type="ECO:0000256" key="1">
    <source>
        <dbReference type="ARBA" id="ARBA00000452"/>
    </source>
</evidence>
<dbReference type="EMBL" id="JARQWQ010000070">
    <property type="protein sequence ID" value="KAK2554395.1"/>
    <property type="molecule type" value="Genomic_DNA"/>
</dbReference>
<evidence type="ECO:0000313" key="4">
    <source>
        <dbReference type="EMBL" id="KAK2554395.1"/>
    </source>
</evidence>
<comment type="catalytic activity">
    <reaction evidence="2">
        <text>a (3E)-enoyl-CoA = a 4-saturated (2E)-enoyl-CoA</text>
        <dbReference type="Rhea" id="RHEA:45228"/>
        <dbReference type="ChEBI" id="CHEBI:58521"/>
        <dbReference type="ChEBI" id="CHEBI:85097"/>
        <dbReference type="EC" id="5.3.3.8"/>
    </reaction>
</comment>
<reference evidence="4" key="1">
    <citation type="journal article" date="2023" name="G3 (Bethesda)">
        <title>Whole genome assembly and annotation of the endangered Caribbean coral Acropora cervicornis.</title>
        <authorList>
            <person name="Selwyn J.D."/>
            <person name="Vollmer S.V."/>
        </authorList>
    </citation>
    <scope>NUCLEOTIDE SEQUENCE</scope>
    <source>
        <strain evidence="4">K2</strain>
    </source>
</reference>
<dbReference type="PANTHER" id="PTHR11941">
    <property type="entry name" value="ENOYL-COA HYDRATASE-RELATED"/>
    <property type="match status" value="1"/>
</dbReference>
<dbReference type="SUPFAM" id="SSF52096">
    <property type="entry name" value="ClpP/crotonase"/>
    <property type="match status" value="1"/>
</dbReference>
<dbReference type="CDD" id="cd06558">
    <property type="entry name" value="crotonase-like"/>
    <property type="match status" value="1"/>
</dbReference>
<feature type="non-terminal residue" evidence="4">
    <location>
        <position position="234"/>
    </location>
</feature>
<organism evidence="4 5">
    <name type="scientific">Acropora cervicornis</name>
    <name type="common">Staghorn coral</name>
    <dbReference type="NCBI Taxonomy" id="6130"/>
    <lineage>
        <taxon>Eukaryota</taxon>
        <taxon>Metazoa</taxon>
        <taxon>Cnidaria</taxon>
        <taxon>Anthozoa</taxon>
        <taxon>Hexacorallia</taxon>
        <taxon>Scleractinia</taxon>
        <taxon>Astrocoeniina</taxon>
        <taxon>Acroporidae</taxon>
        <taxon>Acropora</taxon>
    </lineage>
</organism>
<dbReference type="GO" id="GO:0005777">
    <property type="term" value="C:peroxisome"/>
    <property type="evidence" value="ECO:0007669"/>
    <property type="project" value="TreeGrafter"/>
</dbReference>
<dbReference type="FunFam" id="3.90.226.10:FF:000049">
    <property type="entry name" value="Enoyl-CoA delta isomerase 3"/>
    <property type="match status" value="1"/>
</dbReference>
<evidence type="ECO:0000256" key="3">
    <source>
        <dbReference type="ARBA" id="ARBA00023098"/>
    </source>
</evidence>
<keyword evidence="3" id="KW-0443">Lipid metabolism</keyword>
<dbReference type="PANTHER" id="PTHR11941:SF75">
    <property type="entry name" value="ENOYL-COA HYDRATASE_ISOMERASE FAMILY PROTEIN"/>
    <property type="match status" value="1"/>
</dbReference>
<dbReference type="GO" id="GO:0006635">
    <property type="term" value="P:fatty acid beta-oxidation"/>
    <property type="evidence" value="ECO:0007669"/>
    <property type="project" value="TreeGrafter"/>
</dbReference>
<dbReference type="Pfam" id="PF00378">
    <property type="entry name" value="ECH_1"/>
    <property type="match status" value="1"/>
</dbReference>
<proteinExistence type="predicted"/>
<dbReference type="Proteomes" id="UP001249851">
    <property type="component" value="Unassembled WGS sequence"/>
</dbReference>
<evidence type="ECO:0000256" key="2">
    <source>
        <dbReference type="ARBA" id="ARBA00000765"/>
    </source>
</evidence>
<name>A0AAD9Q4V6_ACRCE</name>
<accession>A0AAD9Q4V6</accession>
<dbReference type="GO" id="GO:0004165">
    <property type="term" value="F:delta(3)-delta(2)-enoyl-CoA isomerase activity"/>
    <property type="evidence" value="ECO:0007669"/>
    <property type="project" value="UniProtKB-EC"/>
</dbReference>
<keyword evidence="4" id="KW-0413">Isomerase</keyword>
<reference evidence="4" key="2">
    <citation type="journal article" date="2023" name="Science">
        <title>Genomic signatures of disease resistance in endangered staghorn corals.</title>
        <authorList>
            <person name="Vollmer S.V."/>
            <person name="Selwyn J.D."/>
            <person name="Despard B.A."/>
            <person name="Roesel C.L."/>
        </authorList>
    </citation>
    <scope>NUCLEOTIDE SEQUENCE</scope>
    <source>
        <strain evidence="4">K2</strain>
    </source>
</reference>
<dbReference type="InterPro" id="IPR029045">
    <property type="entry name" value="ClpP/crotonase-like_dom_sf"/>
</dbReference>
<protein>
    <submittedName>
        <fullName evidence="4">Enoyl-CoA delta isomerase 3</fullName>
    </submittedName>
</protein>
<sequence>MAPNSIEVSYQENYAILYMKSGENRLNLNFLKELNATLDDIERNKDVAFMITTGEGKFYSNGLDLDLLRNAPIDEVKTTLKGFSELLLRLLTLPFPTIAALNGHAFAGGALIALAHDYRVMRTKQGWFSINEIHLGLNLGKAQVSLIREKVKDSKALADVVLMGKRFVAEEALAGGIVHKICPLGELLVTAVEMGKTALGHGEFNRRIFTEFRSDLYSDLVAAFRRQRAEFEKD</sequence>
<dbReference type="Gene3D" id="3.90.226.10">
    <property type="entry name" value="2-enoyl-CoA Hydratase, Chain A, domain 1"/>
    <property type="match status" value="1"/>
</dbReference>